<evidence type="ECO:0000313" key="7">
    <source>
        <dbReference type="Proteomes" id="UP000283509"/>
    </source>
</evidence>
<feature type="domain" description="Lipase" evidence="5">
    <location>
        <begin position="29"/>
        <end position="275"/>
    </location>
</feature>
<dbReference type="InterPro" id="IPR000734">
    <property type="entry name" value="TAG_lipase"/>
</dbReference>
<gene>
    <name evidence="6" type="ORF">C7M84_006422</name>
</gene>
<dbReference type="SUPFAM" id="SSF53474">
    <property type="entry name" value="alpha/beta-Hydrolases"/>
    <property type="match status" value="1"/>
</dbReference>
<dbReference type="PANTHER" id="PTHR11610">
    <property type="entry name" value="LIPASE"/>
    <property type="match status" value="1"/>
</dbReference>
<evidence type="ECO:0000256" key="1">
    <source>
        <dbReference type="ARBA" id="ARBA00004613"/>
    </source>
</evidence>
<comment type="caution">
    <text evidence="6">The sequence shown here is derived from an EMBL/GenBank/DDBJ whole genome shotgun (WGS) entry which is preliminary data.</text>
</comment>
<organism evidence="6 7">
    <name type="scientific">Penaeus vannamei</name>
    <name type="common">Whiteleg shrimp</name>
    <name type="synonym">Litopenaeus vannamei</name>
    <dbReference type="NCBI Taxonomy" id="6689"/>
    <lineage>
        <taxon>Eukaryota</taxon>
        <taxon>Metazoa</taxon>
        <taxon>Ecdysozoa</taxon>
        <taxon>Arthropoda</taxon>
        <taxon>Crustacea</taxon>
        <taxon>Multicrustacea</taxon>
        <taxon>Malacostraca</taxon>
        <taxon>Eumalacostraca</taxon>
        <taxon>Eucarida</taxon>
        <taxon>Decapoda</taxon>
        <taxon>Dendrobranchiata</taxon>
        <taxon>Penaeoidea</taxon>
        <taxon>Penaeidae</taxon>
        <taxon>Penaeus</taxon>
    </lineage>
</organism>
<sequence>MDMEGYQLDEHPDLFNDWNSQMPVLPESHMGELEDVRFLLWTRTNAADDMYYSLLPGNLENLSQSPFNASLPTLVIFHGFTGSGEQEWVRDTKTEFLKILDSNVISVDYPTMVVSPWYNYAVENVYRVSNYTAAMLDWMHERAGFQAEDAHFVGHSLGAHTAGLTAKYLTAGKVARVTGLDPAGPLFYDKPADRRLDRSDAVFVDVLHANGGSLVQGCIAMNKSLGHVDFYPNGGMHQPGCGTGDPVSDWMDLFADCSHMRAASLWIESIRATTPDTCSKHGLF</sequence>
<reference evidence="6 7" key="1">
    <citation type="submission" date="2018-04" db="EMBL/GenBank/DDBJ databases">
        <authorList>
            <person name="Zhang X."/>
            <person name="Yuan J."/>
            <person name="Li F."/>
            <person name="Xiang J."/>
        </authorList>
    </citation>
    <scope>NUCLEOTIDE SEQUENCE [LARGE SCALE GENOMIC DNA]</scope>
    <source>
        <tissue evidence="6">Muscle</tissue>
    </source>
</reference>
<dbReference type="InterPro" id="IPR013818">
    <property type="entry name" value="Lipase"/>
</dbReference>
<dbReference type="PANTHER" id="PTHR11610:SF173">
    <property type="entry name" value="LIPASE DOMAIN-CONTAINING PROTEIN-RELATED"/>
    <property type="match status" value="1"/>
</dbReference>
<dbReference type="InterPro" id="IPR033906">
    <property type="entry name" value="Lipase_N"/>
</dbReference>
<dbReference type="Pfam" id="PF00151">
    <property type="entry name" value="Lipase"/>
    <property type="match status" value="1"/>
</dbReference>
<comment type="subcellular location">
    <subcellularLocation>
        <location evidence="1">Secreted</location>
    </subcellularLocation>
</comment>
<protein>
    <submittedName>
        <fullName evidence="6">Pancreatic triacylglycerol lipase</fullName>
    </submittedName>
</protein>
<dbReference type="AlphaFoldDB" id="A0A423TF40"/>
<name>A0A423TF40_PENVA</name>
<dbReference type="OrthoDB" id="199913at2759"/>
<accession>A0A423TF40</accession>
<dbReference type="GO" id="GO:0016298">
    <property type="term" value="F:lipase activity"/>
    <property type="evidence" value="ECO:0007669"/>
    <property type="project" value="InterPro"/>
</dbReference>
<dbReference type="GO" id="GO:0016042">
    <property type="term" value="P:lipid catabolic process"/>
    <property type="evidence" value="ECO:0007669"/>
    <property type="project" value="TreeGrafter"/>
</dbReference>
<proteinExistence type="inferred from homology"/>
<dbReference type="GO" id="GO:0017171">
    <property type="term" value="F:serine hydrolase activity"/>
    <property type="evidence" value="ECO:0007669"/>
    <property type="project" value="TreeGrafter"/>
</dbReference>
<keyword evidence="3" id="KW-0964">Secreted</keyword>
<evidence type="ECO:0000256" key="3">
    <source>
        <dbReference type="ARBA" id="ARBA00022525"/>
    </source>
</evidence>
<dbReference type="EMBL" id="QCYY01001815">
    <property type="protein sequence ID" value="ROT75056.1"/>
    <property type="molecule type" value="Genomic_DNA"/>
</dbReference>
<keyword evidence="7" id="KW-1185">Reference proteome</keyword>
<dbReference type="InterPro" id="IPR029058">
    <property type="entry name" value="AB_hydrolase_fold"/>
</dbReference>
<dbReference type="CDD" id="cd00707">
    <property type="entry name" value="Pancreat_lipase_like"/>
    <property type="match status" value="1"/>
</dbReference>
<evidence type="ECO:0000313" key="6">
    <source>
        <dbReference type="EMBL" id="ROT75056.1"/>
    </source>
</evidence>
<dbReference type="Proteomes" id="UP000283509">
    <property type="component" value="Unassembled WGS sequence"/>
</dbReference>
<evidence type="ECO:0000256" key="2">
    <source>
        <dbReference type="ARBA" id="ARBA00010701"/>
    </source>
</evidence>
<dbReference type="Gene3D" id="3.40.50.1820">
    <property type="entry name" value="alpha/beta hydrolase"/>
    <property type="match status" value="1"/>
</dbReference>
<reference evidence="6 7" key="2">
    <citation type="submission" date="2019-01" db="EMBL/GenBank/DDBJ databases">
        <title>The decoding of complex shrimp genome reveals the adaptation for benthos swimmer, frequently molting mechanism and breeding impact on genome.</title>
        <authorList>
            <person name="Sun Y."/>
            <person name="Gao Y."/>
            <person name="Yu Y."/>
        </authorList>
    </citation>
    <scope>NUCLEOTIDE SEQUENCE [LARGE SCALE GENOMIC DNA]</scope>
    <source>
        <tissue evidence="6">Muscle</tissue>
    </source>
</reference>
<evidence type="ECO:0000259" key="5">
    <source>
        <dbReference type="Pfam" id="PF00151"/>
    </source>
</evidence>
<comment type="similarity">
    <text evidence="2 4">Belongs to the AB hydrolase superfamily. Lipase family.</text>
</comment>
<dbReference type="PRINTS" id="PR00821">
    <property type="entry name" value="TAGLIPASE"/>
</dbReference>
<dbReference type="GO" id="GO:0005615">
    <property type="term" value="C:extracellular space"/>
    <property type="evidence" value="ECO:0007669"/>
    <property type="project" value="TreeGrafter"/>
</dbReference>
<evidence type="ECO:0000256" key="4">
    <source>
        <dbReference type="RuleBase" id="RU004262"/>
    </source>
</evidence>